<evidence type="ECO:0000256" key="11">
    <source>
        <dbReference type="ARBA" id="ARBA00023136"/>
    </source>
</evidence>
<dbReference type="EMBL" id="GG738881">
    <property type="protein sequence ID" value="EFC42222.1"/>
    <property type="molecule type" value="Genomic_DNA"/>
</dbReference>
<dbReference type="InterPro" id="IPR032631">
    <property type="entry name" value="P-type_ATPase_N"/>
</dbReference>
<dbReference type="InterPro" id="IPR059000">
    <property type="entry name" value="ATPase_P-type_domA"/>
</dbReference>
<evidence type="ECO:0000259" key="18">
    <source>
        <dbReference type="Pfam" id="PF00122"/>
    </source>
</evidence>
<gene>
    <name evidence="21" type="ORF">NAEGRDRAFT_80482</name>
</gene>
<feature type="transmembrane region" description="Helical" evidence="16">
    <location>
        <begin position="864"/>
        <end position="886"/>
    </location>
</feature>
<organism evidence="22">
    <name type="scientific">Naegleria gruberi</name>
    <name type="common">Amoeba</name>
    <dbReference type="NCBI Taxonomy" id="5762"/>
    <lineage>
        <taxon>Eukaryota</taxon>
        <taxon>Discoba</taxon>
        <taxon>Heterolobosea</taxon>
        <taxon>Tetramitia</taxon>
        <taxon>Eutetramitia</taxon>
        <taxon>Vahlkampfiidae</taxon>
        <taxon>Naegleria</taxon>
    </lineage>
</organism>
<keyword evidence="8 15" id="KW-0460">Magnesium</keyword>
<keyword evidence="9 16" id="KW-1278">Translocase</keyword>
<evidence type="ECO:0000256" key="17">
    <source>
        <dbReference type="SAM" id="MobiDB-lite"/>
    </source>
</evidence>
<evidence type="ECO:0000313" key="22">
    <source>
        <dbReference type="Proteomes" id="UP000006671"/>
    </source>
</evidence>
<evidence type="ECO:0000256" key="15">
    <source>
        <dbReference type="PIRSR" id="PIRSR606539-3"/>
    </source>
</evidence>
<feature type="binding site" evidence="14">
    <location>
        <position position="1133"/>
    </location>
    <ligand>
        <name>ATP</name>
        <dbReference type="ChEBI" id="CHEBI:30616"/>
    </ligand>
</feature>
<keyword evidence="10 16" id="KW-1133">Transmembrane helix</keyword>
<evidence type="ECO:0000313" key="21">
    <source>
        <dbReference type="EMBL" id="EFC42222.1"/>
    </source>
</evidence>
<feature type="binding site" evidence="14">
    <location>
        <position position="1337"/>
    </location>
    <ligand>
        <name>ATP</name>
        <dbReference type="ChEBI" id="CHEBI:30616"/>
    </ligand>
</feature>
<reference evidence="21 22" key="1">
    <citation type="journal article" date="2010" name="Cell">
        <title>The genome of Naegleria gruberi illuminates early eukaryotic versatility.</title>
        <authorList>
            <person name="Fritz-Laylin L.K."/>
            <person name="Prochnik S.E."/>
            <person name="Ginger M.L."/>
            <person name="Dacks J.B."/>
            <person name="Carpenter M.L."/>
            <person name="Field M.C."/>
            <person name="Kuo A."/>
            <person name="Paredez A."/>
            <person name="Chapman J."/>
            <person name="Pham J."/>
            <person name="Shu S."/>
            <person name="Neupane R."/>
            <person name="Cipriano M."/>
            <person name="Mancuso J."/>
            <person name="Tu H."/>
            <person name="Salamov A."/>
            <person name="Lindquist E."/>
            <person name="Shapiro H."/>
            <person name="Lucas S."/>
            <person name="Grigoriev I.V."/>
            <person name="Cande W.Z."/>
            <person name="Fulton C."/>
            <person name="Rokhsar D.S."/>
            <person name="Dawson S.C."/>
        </authorList>
    </citation>
    <scope>NUCLEOTIDE SEQUENCE [LARGE SCALE GENOMIC DNA]</scope>
    <source>
        <strain evidence="21 22">NEG-M</strain>
    </source>
</reference>
<feature type="binding site" evidence="14">
    <location>
        <position position="978"/>
    </location>
    <ligand>
        <name>ATP</name>
        <dbReference type="ChEBI" id="CHEBI:30616"/>
    </ligand>
</feature>
<dbReference type="InterPro" id="IPR001757">
    <property type="entry name" value="P_typ_ATPase"/>
</dbReference>
<feature type="binding site" evidence="15">
    <location>
        <position position="1367"/>
    </location>
    <ligand>
        <name>Mg(2+)</name>
        <dbReference type="ChEBI" id="CHEBI:18420"/>
    </ligand>
</feature>
<dbReference type="RefSeq" id="XP_002674966.1">
    <property type="nucleotide sequence ID" value="XM_002674920.1"/>
</dbReference>
<dbReference type="Pfam" id="PF00122">
    <property type="entry name" value="E1-E2_ATPase"/>
    <property type="match status" value="1"/>
</dbReference>
<feature type="transmembrane region" description="Helical" evidence="16">
    <location>
        <begin position="1543"/>
        <end position="1563"/>
    </location>
</feature>
<evidence type="ECO:0000256" key="14">
    <source>
        <dbReference type="PIRSR" id="PIRSR606539-2"/>
    </source>
</evidence>
<feature type="transmembrane region" description="Helical" evidence="16">
    <location>
        <begin position="1605"/>
        <end position="1628"/>
    </location>
</feature>
<dbReference type="InterPro" id="IPR036412">
    <property type="entry name" value="HAD-like_sf"/>
</dbReference>
<comment type="cofactor">
    <cofactor evidence="15">
        <name>Mg(2+)</name>
        <dbReference type="ChEBI" id="CHEBI:18420"/>
    </cofactor>
</comment>
<dbReference type="SUPFAM" id="SSF81653">
    <property type="entry name" value="Calcium ATPase, transduction domain A"/>
    <property type="match status" value="1"/>
</dbReference>
<dbReference type="FunFam" id="3.40.50.1000:FF:000001">
    <property type="entry name" value="Phospholipid-transporting ATPase IC"/>
    <property type="match status" value="1"/>
</dbReference>
<dbReference type="eggNOG" id="KOG0206">
    <property type="taxonomic scope" value="Eukaryota"/>
</dbReference>
<proteinExistence type="inferred from homology"/>
<feature type="binding site" evidence="14">
    <location>
        <position position="1247"/>
    </location>
    <ligand>
        <name>ATP</name>
        <dbReference type="ChEBI" id="CHEBI:30616"/>
    </ligand>
</feature>
<dbReference type="Gene3D" id="3.40.1110.10">
    <property type="entry name" value="Calcium-transporting ATPase, cytoplasmic domain N"/>
    <property type="match status" value="1"/>
</dbReference>
<name>D2VLX9_NAEGR</name>
<feature type="binding site" evidence="14">
    <location>
        <position position="977"/>
    </location>
    <ligand>
        <name>ATP</name>
        <dbReference type="ChEBI" id="CHEBI:30616"/>
    </ligand>
</feature>
<evidence type="ECO:0000256" key="7">
    <source>
        <dbReference type="ARBA" id="ARBA00022840"/>
    </source>
</evidence>
<dbReference type="InParanoid" id="D2VLX9"/>
<evidence type="ECO:0000256" key="16">
    <source>
        <dbReference type="RuleBase" id="RU362033"/>
    </source>
</evidence>
<feature type="binding site" evidence="14">
    <location>
        <position position="1343"/>
    </location>
    <ligand>
        <name>ATP</name>
        <dbReference type="ChEBI" id="CHEBI:30616"/>
    </ligand>
</feature>
<dbReference type="GO" id="GO:0000287">
    <property type="term" value="F:magnesium ion binding"/>
    <property type="evidence" value="ECO:0007669"/>
    <property type="project" value="UniProtKB-UniRule"/>
</dbReference>
<dbReference type="GO" id="GO:0005886">
    <property type="term" value="C:plasma membrane"/>
    <property type="evidence" value="ECO:0007669"/>
    <property type="project" value="TreeGrafter"/>
</dbReference>
<evidence type="ECO:0000256" key="2">
    <source>
        <dbReference type="ARBA" id="ARBA00004308"/>
    </source>
</evidence>
<dbReference type="SFLD" id="SFLDG00002">
    <property type="entry name" value="C1.7:_P-type_atpase_like"/>
    <property type="match status" value="1"/>
</dbReference>
<dbReference type="InterPro" id="IPR023214">
    <property type="entry name" value="HAD_sf"/>
</dbReference>
<dbReference type="InterPro" id="IPR023298">
    <property type="entry name" value="ATPase_P-typ_TM_dom_sf"/>
</dbReference>
<feature type="region of interest" description="Disordered" evidence="17">
    <location>
        <begin position="223"/>
        <end position="242"/>
    </location>
</feature>
<evidence type="ECO:0000256" key="1">
    <source>
        <dbReference type="ARBA" id="ARBA00004141"/>
    </source>
</evidence>
<feature type="binding site" evidence="14">
    <location>
        <position position="1166"/>
    </location>
    <ligand>
        <name>ATP</name>
        <dbReference type="ChEBI" id="CHEBI:30616"/>
    </ligand>
</feature>
<evidence type="ECO:0000256" key="3">
    <source>
        <dbReference type="ARBA" id="ARBA00008109"/>
    </source>
</evidence>
<feature type="domain" description="P-type ATPase A" evidence="18">
    <location>
        <begin position="686"/>
        <end position="795"/>
    </location>
</feature>
<dbReference type="NCBIfam" id="TIGR01652">
    <property type="entry name" value="ATPase-Plipid"/>
    <property type="match status" value="1"/>
</dbReference>
<dbReference type="InterPro" id="IPR018303">
    <property type="entry name" value="ATPase_P-typ_P_site"/>
</dbReference>
<evidence type="ECO:0000256" key="12">
    <source>
        <dbReference type="ARBA" id="ARBA00034036"/>
    </source>
</evidence>
<accession>D2VLX9</accession>
<dbReference type="Proteomes" id="UP000006671">
    <property type="component" value="Unassembled WGS sequence"/>
</dbReference>
<protein>
    <recommendedName>
        <fullName evidence="16">Phospholipid-transporting ATPase</fullName>
        <ecNumber evidence="16">7.6.2.1</ecNumber>
    </recommendedName>
</protein>
<sequence>MLNTSGDTNNHHQEDSNIVAEDVDVIHIEVESMDGEHVNNQQYNHNTSSIIVGTNVNLVDEDEDQDVILHQQSKPSTTTTSFSNIHHDNNLLSSVPTTNNSAASITVATENPTSTTIPNHIINPSPRITFNDTVVSIPSSSFAYKEETYQFPPRQDNLSTTPPRKQSSANPPSASLTPSKQLNRVSLDNSQLHRISRIITDEEKIASPNLNLVSSVEKTSTKQPSTIINTNSTNNNTTNNHIPIYPPVFRVDTNTDETSTFTTTTTTTTSRSGQSNFKFDDDQLLEAWRKSYNRRNSRVGSIYNSKTQDDMALIYGNDPSLLSERWKRIPSRYFSKDEDVEVTSQIGRLKQSKIIVSSDNKNIHVTEIEGVSNLDSNGKESKTPLHMTSKELGFSSSDEEDRELKAAKKKTFRKGNSKKTLELHESPLVEKRSPLKINTTDSVFETGIVPQPVVYSSPMSLPGSSIDLPSVMEPPKRKPRYVNHIREESLYVEDAQEAEDDFVVKKTDMAMIENSKERPRQVDSYNVNDYLSMKPVKDIVNKNIVKQLRKAEEEGFSDDEDESVVTAPPTITETTTKTEDSKKQFERIYVNNREENKNNRKSWPTNYVRTTKYTLLTFIPKNLFEQFKKVTNIYFLISVIAVLLPDISPVSPATSIIPLIVIVMIQMFKDAIEDLQRYRQDRKANNEKCRVIRGGQVVEIRVKDVEIGEIVLVSKEETFPSDLLCIHSSREDDMCYVETANLDGETNLKTRRSLKAGKFLHDIPEHTIHKSLSDLDGQLKVELPNSNLDTFEGNIKLKAKVGDQKLTQKEAMTMDNLLLRGCVLKNTKHIYGIAIYVGNHTKILKNLKENKQKRNDLDITLNKILVFLLILQQIICAIVAAFYGLFQDNYQIKAFYLRPVSSAPASFTSVMSTWVTCFILLNLMIPMSLVVGLEIIKTFQSKMIESDKEMWHGDFKAEVKSSNMNQALSNLDVIFSDKTGTLTQNEMKYSDSWVGGLYYSEIRNPGLMKNYMTEHKPSLEEPPVSDTAGYHAYLLREFLLCLALNNNVIPERDPKNPERIVYDGPSSDEIALLEAARNNGFVLLQRTNAGVLIDEMGEKKFYDIVATIEFTSDRKRMCVIVKSPEGRYICYVKGADSVMIKRCRARKHYVTDLKLALETFSIKGLRTLVCARKEISEEEFQVWIEAYTKATLSTKNREKLLIHSAADMEIDLQLIGCTAIEDKLQENAVETITYLSKAGFQIWVLTGDKTETAINVAYSTNILHKDETIEIRIRDSCNTKHVKKKMKVALEFLERHKNKHFEYGLVIDSKSLDFALEKYEKQFLKIVQHISCAVCSRLKPLQKARIVKLIESKLKKKALAVGDGVNDVAMIQAATVGVGIKGKEGSQASRSADYALPRFKNLVRLIALHGRYCCVRNADFLLFNFYKNVMIVVPQILYCIYTGFTCTIFFESWLLTMFNTIYCFFQPIVSGVFEKDLPEEVILQHPEIYSTLKKSGTHGNLFNIRSLLFWTLDATYHSLIVFFGVLICYGYEDILENGPSDVFHFGTVVLTTTVTIITFKFALSVKSWSLPIILSIWGSYLSYFVFVVIYTPIPVFFGKGTFHFVYYHTFMSVKAILVTMLLSVVALLPDLLIKFIRFGFFPHDYQKLLIEYKHEQKLKKKQKPAIEPCENK</sequence>
<dbReference type="OrthoDB" id="377733at2759"/>
<dbReference type="SFLD" id="SFLDS00003">
    <property type="entry name" value="Haloacid_Dehalogenase"/>
    <property type="match status" value="1"/>
</dbReference>
<dbReference type="GO" id="GO:0140326">
    <property type="term" value="F:ATPase-coupled intramembrane lipid transporter activity"/>
    <property type="evidence" value="ECO:0007669"/>
    <property type="project" value="UniProtKB-EC"/>
</dbReference>
<evidence type="ECO:0000256" key="8">
    <source>
        <dbReference type="ARBA" id="ARBA00022842"/>
    </source>
</evidence>
<evidence type="ECO:0000259" key="20">
    <source>
        <dbReference type="Pfam" id="PF16212"/>
    </source>
</evidence>
<dbReference type="SUPFAM" id="SSF81660">
    <property type="entry name" value="Metal cation-transporting ATPase, ATP-binding domain N"/>
    <property type="match status" value="1"/>
</dbReference>
<dbReference type="OMA" id="FNTIYCF"/>
<dbReference type="PANTHER" id="PTHR24092">
    <property type="entry name" value="PROBABLE PHOSPHOLIPID-TRANSPORTING ATPASE"/>
    <property type="match status" value="1"/>
</dbReference>
<dbReference type="Gene3D" id="2.70.150.10">
    <property type="entry name" value="Calcium-transporting ATPase, cytoplasmic transduction domain A"/>
    <property type="match status" value="1"/>
</dbReference>
<feature type="compositionally biased region" description="Low complexity" evidence="17">
    <location>
        <begin position="225"/>
        <end position="240"/>
    </location>
</feature>
<dbReference type="GO" id="GO:0045332">
    <property type="term" value="P:phospholipid translocation"/>
    <property type="evidence" value="ECO:0007669"/>
    <property type="project" value="TreeGrafter"/>
</dbReference>
<feature type="domain" description="P-type ATPase C-terminal" evidence="20">
    <location>
        <begin position="1390"/>
        <end position="1642"/>
    </location>
</feature>
<feature type="binding site" evidence="15">
    <location>
        <position position="977"/>
    </location>
    <ligand>
        <name>Mg(2+)</name>
        <dbReference type="ChEBI" id="CHEBI:18420"/>
    </ligand>
</feature>
<dbReference type="InterPro" id="IPR044492">
    <property type="entry name" value="P_typ_ATPase_HD_dom"/>
</dbReference>
<dbReference type="KEGG" id="ngr:NAEGRDRAFT_80482"/>
<feature type="region of interest" description="Disordered" evidence="17">
    <location>
        <begin position="374"/>
        <end position="403"/>
    </location>
</feature>
<feature type="binding site" evidence="14">
    <location>
        <position position="1110"/>
    </location>
    <ligand>
        <name>ATP</name>
        <dbReference type="ChEBI" id="CHEBI:30616"/>
    </ligand>
</feature>
<feature type="binding site" evidence="14">
    <location>
        <position position="1366"/>
    </location>
    <ligand>
        <name>ATP</name>
        <dbReference type="ChEBI" id="CHEBI:30616"/>
    </ligand>
</feature>
<dbReference type="PROSITE" id="PS00154">
    <property type="entry name" value="ATPASE_E1_E2"/>
    <property type="match status" value="1"/>
</dbReference>
<evidence type="ECO:0000256" key="6">
    <source>
        <dbReference type="ARBA" id="ARBA00022741"/>
    </source>
</evidence>
<comment type="catalytic activity">
    <reaction evidence="12 16">
        <text>ATP + H2O + phospholipidSide 1 = ADP + phosphate + phospholipidSide 2.</text>
        <dbReference type="EC" id="7.6.2.1"/>
    </reaction>
</comment>
<dbReference type="InterPro" id="IPR006539">
    <property type="entry name" value="P-type_ATPase_IV"/>
</dbReference>
<keyword evidence="4 16" id="KW-0812">Transmembrane</keyword>
<feature type="binding site" evidence="15">
    <location>
        <position position="979"/>
    </location>
    <ligand>
        <name>Mg(2+)</name>
        <dbReference type="ChEBI" id="CHEBI:18420"/>
    </ligand>
</feature>
<feature type="binding site" evidence="14">
    <location>
        <position position="1248"/>
    </location>
    <ligand>
        <name>ATP</name>
        <dbReference type="ChEBI" id="CHEBI:30616"/>
    </ligand>
</feature>
<feature type="region of interest" description="Disordered" evidence="17">
    <location>
        <begin position="148"/>
        <end position="188"/>
    </location>
</feature>
<evidence type="ECO:0000256" key="10">
    <source>
        <dbReference type="ARBA" id="ARBA00022989"/>
    </source>
</evidence>
<evidence type="ECO:0000256" key="5">
    <source>
        <dbReference type="ARBA" id="ARBA00022723"/>
    </source>
</evidence>
<dbReference type="Pfam" id="PF13246">
    <property type="entry name" value="Cation_ATPase"/>
    <property type="match status" value="1"/>
</dbReference>
<feature type="transmembrane region" description="Helical" evidence="16">
    <location>
        <begin position="1570"/>
        <end position="1593"/>
    </location>
</feature>
<dbReference type="InterPro" id="IPR023299">
    <property type="entry name" value="ATPase_P-typ_cyto_dom_N"/>
</dbReference>
<dbReference type="VEuPathDB" id="AmoebaDB:NAEGRDRAFT_80482"/>
<dbReference type="PRINTS" id="PR00119">
    <property type="entry name" value="CATATPASE"/>
</dbReference>
<dbReference type="Gene3D" id="3.40.50.1000">
    <property type="entry name" value="HAD superfamily/HAD-like"/>
    <property type="match status" value="1"/>
</dbReference>
<feature type="binding site" evidence="14">
    <location>
        <position position="1246"/>
    </location>
    <ligand>
        <name>ATP</name>
        <dbReference type="ChEBI" id="CHEBI:30616"/>
    </ligand>
</feature>
<keyword evidence="11 16" id="KW-0472">Membrane</keyword>
<feature type="active site" description="4-aspartylphosphate intermediate" evidence="13">
    <location>
        <position position="977"/>
    </location>
</feature>
<evidence type="ECO:0000259" key="19">
    <source>
        <dbReference type="Pfam" id="PF16209"/>
    </source>
</evidence>
<dbReference type="Pfam" id="PF16212">
    <property type="entry name" value="PhoLip_ATPase_C"/>
    <property type="match status" value="1"/>
</dbReference>
<feature type="domain" description="P-type ATPase N-terminal" evidence="19">
    <location>
        <begin position="588"/>
        <end position="656"/>
    </location>
</feature>
<dbReference type="EC" id="7.6.2.1" evidence="16"/>
<comment type="similarity">
    <text evidence="3 16">Belongs to the cation transport ATPase (P-type) (TC 3.A.3) family. Type IV subfamily.</text>
</comment>
<feature type="binding site" evidence="14">
    <location>
        <position position="979"/>
    </location>
    <ligand>
        <name>ATP</name>
        <dbReference type="ChEBI" id="CHEBI:30616"/>
    </ligand>
</feature>
<dbReference type="Pfam" id="PF16209">
    <property type="entry name" value="PhoLip_ATPase_N"/>
    <property type="match status" value="1"/>
</dbReference>
<feature type="binding site" evidence="14">
    <location>
        <position position="1069"/>
    </location>
    <ligand>
        <name>ATP</name>
        <dbReference type="ChEBI" id="CHEBI:30616"/>
    </ligand>
</feature>
<keyword evidence="22" id="KW-1185">Reference proteome</keyword>
<evidence type="ECO:0000256" key="9">
    <source>
        <dbReference type="ARBA" id="ARBA00022967"/>
    </source>
</evidence>
<dbReference type="NCBIfam" id="TIGR01494">
    <property type="entry name" value="ATPase_P-type"/>
    <property type="match status" value="1"/>
</dbReference>
<feature type="transmembrane region" description="Helical" evidence="16">
    <location>
        <begin position="906"/>
        <end position="933"/>
    </location>
</feature>
<dbReference type="SUPFAM" id="SSF81665">
    <property type="entry name" value="Calcium ATPase, transmembrane domain M"/>
    <property type="match status" value="1"/>
</dbReference>
<feature type="compositionally biased region" description="Polar residues" evidence="17">
    <location>
        <begin position="156"/>
        <end position="188"/>
    </location>
</feature>
<dbReference type="GO" id="GO:0005524">
    <property type="term" value="F:ATP binding"/>
    <property type="evidence" value="ECO:0007669"/>
    <property type="project" value="UniProtKB-UniRule"/>
</dbReference>
<dbReference type="GeneID" id="8855725"/>
<keyword evidence="6 14" id="KW-0547">Nucleotide-binding</keyword>
<evidence type="ECO:0000256" key="13">
    <source>
        <dbReference type="PIRSR" id="PIRSR606539-1"/>
    </source>
</evidence>
<dbReference type="GO" id="GO:0016887">
    <property type="term" value="F:ATP hydrolysis activity"/>
    <property type="evidence" value="ECO:0007669"/>
    <property type="project" value="InterPro"/>
</dbReference>
<dbReference type="SUPFAM" id="SSF56784">
    <property type="entry name" value="HAD-like"/>
    <property type="match status" value="1"/>
</dbReference>
<dbReference type="SFLD" id="SFLDF00027">
    <property type="entry name" value="p-type_atpase"/>
    <property type="match status" value="1"/>
</dbReference>
<comment type="subcellular location">
    <subcellularLocation>
        <location evidence="2">Endomembrane system</location>
    </subcellularLocation>
    <subcellularLocation>
        <location evidence="1 16">Membrane</location>
        <topology evidence="1 16">Multi-pass membrane protein</topology>
    </subcellularLocation>
</comment>
<feature type="binding site" evidence="14">
    <location>
        <position position="1367"/>
    </location>
    <ligand>
        <name>ATP</name>
        <dbReference type="ChEBI" id="CHEBI:30616"/>
    </ligand>
</feature>
<keyword evidence="7 14" id="KW-0067">ATP-binding</keyword>
<keyword evidence="5 15" id="KW-0479">Metal-binding</keyword>
<dbReference type="InterPro" id="IPR032630">
    <property type="entry name" value="P_typ_ATPase_c"/>
</dbReference>
<feature type="binding site" evidence="15">
    <location>
        <position position="1363"/>
    </location>
    <ligand>
        <name>Mg(2+)</name>
        <dbReference type="ChEBI" id="CHEBI:18420"/>
    </ligand>
</feature>
<dbReference type="STRING" id="5762.D2VLX9"/>
<dbReference type="FunFam" id="3.40.50.1000:FF:000014">
    <property type="entry name" value="Phospholipid-transporting ATPase"/>
    <property type="match status" value="1"/>
</dbReference>
<evidence type="ECO:0000256" key="4">
    <source>
        <dbReference type="ARBA" id="ARBA00022692"/>
    </source>
</evidence>
<feature type="transmembrane region" description="Helical" evidence="16">
    <location>
        <begin position="1507"/>
        <end position="1531"/>
    </location>
</feature>
<dbReference type="InterPro" id="IPR008250">
    <property type="entry name" value="ATPase_P-typ_transduc_dom_A_sf"/>
</dbReference>